<evidence type="ECO:0000256" key="2">
    <source>
        <dbReference type="ARBA" id="ARBA00005679"/>
    </source>
</evidence>
<organism evidence="7 8">
    <name type="scientific">Tetracentron sinense</name>
    <name type="common">Spur-leaf</name>
    <dbReference type="NCBI Taxonomy" id="13715"/>
    <lineage>
        <taxon>Eukaryota</taxon>
        <taxon>Viridiplantae</taxon>
        <taxon>Streptophyta</taxon>
        <taxon>Embryophyta</taxon>
        <taxon>Tracheophyta</taxon>
        <taxon>Spermatophyta</taxon>
        <taxon>Magnoliopsida</taxon>
        <taxon>Trochodendrales</taxon>
        <taxon>Trochodendraceae</taxon>
        <taxon>Tetracentron</taxon>
    </lineage>
</organism>
<feature type="domain" description="Glyceraldehyde 3-phosphate dehydrogenase catalytic" evidence="6">
    <location>
        <begin position="2"/>
        <end position="42"/>
    </location>
</feature>
<dbReference type="GO" id="GO:0016620">
    <property type="term" value="F:oxidoreductase activity, acting on the aldehyde or oxo group of donors, NAD or NADP as acceptor"/>
    <property type="evidence" value="ECO:0007669"/>
    <property type="project" value="InterPro"/>
</dbReference>
<comment type="caution">
    <text evidence="7">The sequence shown here is derived from an EMBL/GenBank/DDBJ whole genome shotgun (WGS) entry which is preliminary data.</text>
</comment>
<keyword evidence="8" id="KW-1185">Reference proteome</keyword>
<dbReference type="Pfam" id="PF02800">
    <property type="entry name" value="Gp_dh_C"/>
    <property type="match status" value="1"/>
</dbReference>
<accession>A0A835CYR8</accession>
<comment type="subcellular location">
    <subcellularLocation>
        <location evidence="1">Secreted</location>
    </subcellularLocation>
</comment>
<dbReference type="Gene3D" id="3.30.360.10">
    <property type="entry name" value="Dihydrodipicolinate Reductase, domain 2"/>
    <property type="match status" value="1"/>
</dbReference>
<evidence type="ECO:0000256" key="3">
    <source>
        <dbReference type="ARBA" id="ARBA00022525"/>
    </source>
</evidence>
<dbReference type="InterPro" id="IPR004911">
    <property type="entry name" value="Interferon-induced_GILT"/>
</dbReference>
<comment type="similarity">
    <text evidence="2">Belongs to the GILT family.</text>
</comment>
<dbReference type="GO" id="GO:0005576">
    <property type="term" value="C:extracellular region"/>
    <property type="evidence" value="ECO:0007669"/>
    <property type="project" value="UniProtKB-SubCell"/>
</dbReference>
<dbReference type="PANTHER" id="PTHR13234">
    <property type="entry name" value="GAMMA-INTERFERON INDUCIBLE LYSOSOMAL THIOL REDUCTASE GILT"/>
    <property type="match status" value="1"/>
</dbReference>
<name>A0A835CYR8_TETSI</name>
<keyword evidence="3" id="KW-0964">Secreted</keyword>
<gene>
    <name evidence="7" type="ORF">HHK36_033331</name>
</gene>
<evidence type="ECO:0000313" key="8">
    <source>
        <dbReference type="Proteomes" id="UP000655225"/>
    </source>
</evidence>
<dbReference type="Proteomes" id="UP000655225">
    <property type="component" value="Unassembled WGS sequence"/>
</dbReference>
<proteinExistence type="inferred from homology"/>
<evidence type="ECO:0000313" key="7">
    <source>
        <dbReference type="EMBL" id="KAF8364652.1"/>
    </source>
</evidence>
<evidence type="ECO:0000256" key="4">
    <source>
        <dbReference type="ARBA" id="ARBA00022729"/>
    </source>
</evidence>
<reference evidence="7 8" key="1">
    <citation type="submission" date="2020-04" db="EMBL/GenBank/DDBJ databases">
        <title>Plant Genome Project.</title>
        <authorList>
            <person name="Zhang R.-G."/>
        </authorList>
    </citation>
    <scope>NUCLEOTIDE SEQUENCE [LARGE SCALE GENOMIC DNA]</scope>
    <source>
        <strain evidence="7">YNK0</strain>
        <tissue evidence="7">Leaf</tissue>
    </source>
</reference>
<dbReference type="PANTHER" id="PTHR13234:SF8">
    <property type="entry name" value="GAMMA-INTERFERON-INDUCIBLE LYSOSOMAL THIOL REDUCTASE"/>
    <property type="match status" value="1"/>
</dbReference>
<keyword evidence="4" id="KW-0732">Signal</keyword>
<dbReference type="EMBL" id="JABCRI010001343">
    <property type="protein sequence ID" value="KAF8364652.1"/>
    <property type="molecule type" value="Genomic_DNA"/>
</dbReference>
<dbReference type="Pfam" id="PF03227">
    <property type="entry name" value="GILT"/>
    <property type="match status" value="2"/>
</dbReference>
<dbReference type="GO" id="GO:0016671">
    <property type="term" value="F:oxidoreductase activity, acting on a sulfur group of donors, disulfide as acceptor"/>
    <property type="evidence" value="ECO:0007669"/>
    <property type="project" value="InterPro"/>
</dbReference>
<sequence length="352" mass="38284">MKDWRGGRGVGQNIIPSLPSTAKAVGKVLLDLNGKLTKMAFCTDTLLSGTPEAPSSPMVHQAPSEIVDPPLRQSIRILSLALYYETLCPYCSNFIVNLLEKVFERGLITIVDLKLVPSGNAVIGSNTTITCQERLTSVKAKKKSSGSGLTTGEVHVASTGAGQERLASVKAKKKSSGSGLTTSEVHVASTGAGQHGPYECLLNTVEACAINVWPDLNKHFTFIHCVEGLVLEAKQIKWESCFKKVRLDSKPIADCYNSGYGKKLELQYAAETSALHPPHTYVPWVVVDEKPLYEDYEKFVTHVCKAYKGTAVPDACKALPFETIAKEKANPDGRVCYAEEKTTQQQKVENPL</sequence>
<evidence type="ECO:0000256" key="5">
    <source>
        <dbReference type="ARBA" id="ARBA00023180"/>
    </source>
</evidence>
<evidence type="ECO:0000259" key="6">
    <source>
        <dbReference type="Pfam" id="PF02800"/>
    </source>
</evidence>
<dbReference type="InterPro" id="IPR020829">
    <property type="entry name" value="GlycerAld_3-P_DH_cat"/>
</dbReference>
<protein>
    <recommendedName>
        <fullName evidence="6">Glyceraldehyde 3-phosphate dehydrogenase catalytic domain-containing protein</fullName>
    </recommendedName>
</protein>
<dbReference type="AlphaFoldDB" id="A0A835CYR8"/>
<dbReference type="SUPFAM" id="SSF55347">
    <property type="entry name" value="Glyceraldehyde-3-phosphate dehydrogenase-like, C-terminal domain"/>
    <property type="match status" value="1"/>
</dbReference>
<keyword evidence="5" id="KW-0325">Glycoprotein</keyword>
<dbReference type="OrthoDB" id="958254at2759"/>
<evidence type="ECO:0000256" key="1">
    <source>
        <dbReference type="ARBA" id="ARBA00004613"/>
    </source>
</evidence>